<dbReference type="InterPro" id="IPR004659">
    <property type="entry name" value="RNase_E/G"/>
</dbReference>
<dbReference type="InterPro" id="IPR019307">
    <property type="entry name" value="RNA-bd_AU-1/RNase_E/G"/>
</dbReference>
<keyword evidence="11" id="KW-0699">rRNA-binding</keyword>
<dbReference type="Proteomes" id="UP000214880">
    <property type="component" value="Unassembled WGS sequence"/>
</dbReference>
<keyword evidence="15" id="KW-0694">RNA-binding</keyword>
<keyword evidence="14" id="KW-0460">Magnesium</keyword>
<sequence length="480" mass="53875">MAKTIVVNVMPEETRMALLEDDELLEVSVERTESGNIVGNIYKGKIKNVLPGMQAAFIDIGRDKNAFLYVGDILPPDVAQPSEQMLTAGQDILIQIVKDAIGTKGPRATTHLTLPGRYVVLMPTVDYIGISRRIVSNGERDRLKQLADKVRPPGMGLIVRTVAEGKSEEDLGKDIAYLVNLWNALAARAKRSNAPALLYRDVDLVIRIVRDYLAADIDEFIVDHREAYGRVCDLLKFISPEMLDKIRLYQGAEDIFSHVGLTSEMTRLGQRQVWLKSGGYIVIDRTEALTVIDVNTGKYVGHTNLAETVFETNREAAGEIARQLRLRDIGGIIVIDFIDMDSEEHKQAVLGTLEEKLKRDKTKTNLLGLTSLGLVEMTRKKARQNFEGVLYSECPCCEGRGRVQSPETVWINVCRDLRKIARQKQVQGILVVQMHPRVAAAFDKDREITRMEREIGRRLTIEAVPTMHPEVYSILQVSDQ</sequence>
<dbReference type="GO" id="GO:0000049">
    <property type="term" value="F:tRNA binding"/>
    <property type="evidence" value="ECO:0007669"/>
    <property type="project" value="UniProtKB-KW"/>
</dbReference>
<reference evidence="17 18" key="1">
    <citation type="submission" date="2016-10" db="EMBL/GenBank/DDBJ databases">
        <authorList>
            <person name="de Groot N.N."/>
        </authorList>
    </citation>
    <scope>NUCLEOTIDE SEQUENCE [LARGE SCALE GENOMIC DNA]</scope>
    <source>
        <strain evidence="17 18">DSM 1736</strain>
    </source>
</reference>
<keyword evidence="8" id="KW-0819">tRNA processing</keyword>
<dbReference type="SUPFAM" id="SSF50249">
    <property type="entry name" value="Nucleic acid-binding proteins"/>
    <property type="match status" value="1"/>
</dbReference>
<dbReference type="InterPro" id="IPR012340">
    <property type="entry name" value="NA-bd_OB-fold"/>
</dbReference>
<comment type="subcellular location">
    <subcellularLocation>
        <location evidence="2">Cytoplasm</location>
    </subcellularLocation>
</comment>
<evidence type="ECO:0000256" key="13">
    <source>
        <dbReference type="ARBA" id="ARBA00022801"/>
    </source>
</evidence>
<comment type="cofactor">
    <cofactor evidence="1">
        <name>Mg(2+)</name>
        <dbReference type="ChEBI" id="CHEBI:18420"/>
    </cofactor>
</comment>
<evidence type="ECO:0000256" key="9">
    <source>
        <dbReference type="ARBA" id="ARBA00022722"/>
    </source>
</evidence>
<organism evidence="17 18">
    <name type="scientific">Dendrosporobacter quercicolus</name>
    <dbReference type="NCBI Taxonomy" id="146817"/>
    <lineage>
        <taxon>Bacteria</taxon>
        <taxon>Bacillati</taxon>
        <taxon>Bacillota</taxon>
        <taxon>Negativicutes</taxon>
        <taxon>Selenomonadales</taxon>
        <taxon>Sporomusaceae</taxon>
        <taxon>Dendrosporobacter</taxon>
    </lineage>
</organism>
<dbReference type="STRING" id="146817.SAMN04488502_101854"/>
<dbReference type="GO" id="GO:0016787">
    <property type="term" value="F:hydrolase activity"/>
    <property type="evidence" value="ECO:0007669"/>
    <property type="project" value="UniProtKB-KW"/>
</dbReference>
<keyword evidence="7" id="KW-0820">tRNA-binding</keyword>
<dbReference type="OrthoDB" id="9804278at2"/>
<dbReference type="GO" id="GO:0008033">
    <property type="term" value="P:tRNA processing"/>
    <property type="evidence" value="ECO:0007669"/>
    <property type="project" value="UniProtKB-KW"/>
</dbReference>
<evidence type="ECO:0000256" key="8">
    <source>
        <dbReference type="ARBA" id="ARBA00022694"/>
    </source>
</evidence>
<dbReference type="PANTHER" id="PTHR30001">
    <property type="entry name" value="RIBONUCLEASE"/>
    <property type="match status" value="1"/>
</dbReference>
<gene>
    <name evidence="17" type="ORF">SAMN04488502_101854</name>
</gene>
<proteinExistence type="inferred from homology"/>
<evidence type="ECO:0000256" key="6">
    <source>
        <dbReference type="ARBA" id="ARBA00022552"/>
    </source>
</evidence>
<evidence type="ECO:0000256" key="15">
    <source>
        <dbReference type="ARBA" id="ARBA00022884"/>
    </source>
</evidence>
<evidence type="ECO:0000256" key="12">
    <source>
        <dbReference type="ARBA" id="ARBA00022759"/>
    </source>
</evidence>
<dbReference type="Pfam" id="PF20833">
    <property type="entry name" value="RNase_E_G_Thio"/>
    <property type="match status" value="1"/>
</dbReference>
<dbReference type="GO" id="GO:0006364">
    <property type="term" value="P:rRNA processing"/>
    <property type="evidence" value="ECO:0007669"/>
    <property type="project" value="UniProtKB-KW"/>
</dbReference>
<name>A0A1G9N0D5_9FIRM</name>
<evidence type="ECO:0000256" key="10">
    <source>
        <dbReference type="ARBA" id="ARBA00022723"/>
    </source>
</evidence>
<dbReference type="EMBL" id="FNHB01000001">
    <property type="protein sequence ID" value="SDL79843.1"/>
    <property type="molecule type" value="Genomic_DNA"/>
</dbReference>
<evidence type="ECO:0000256" key="3">
    <source>
        <dbReference type="ARBA" id="ARBA00005663"/>
    </source>
</evidence>
<dbReference type="Gene3D" id="2.40.50.140">
    <property type="entry name" value="Nucleic acid-binding proteins"/>
    <property type="match status" value="1"/>
</dbReference>
<keyword evidence="5" id="KW-0963">Cytoplasm</keyword>
<keyword evidence="10" id="KW-0479">Metal-binding</keyword>
<evidence type="ECO:0000256" key="1">
    <source>
        <dbReference type="ARBA" id="ARBA00001946"/>
    </source>
</evidence>
<dbReference type="GO" id="GO:0019843">
    <property type="term" value="F:rRNA binding"/>
    <property type="evidence" value="ECO:0007669"/>
    <property type="project" value="UniProtKB-KW"/>
</dbReference>
<feature type="domain" description="S1 motif" evidence="16">
    <location>
        <begin position="39"/>
        <end position="115"/>
    </location>
</feature>
<dbReference type="GO" id="GO:0005737">
    <property type="term" value="C:cytoplasm"/>
    <property type="evidence" value="ECO:0007669"/>
    <property type="project" value="UniProtKB-SubCell"/>
</dbReference>
<evidence type="ECO:0000256" key="14">
    <source>
        <dbReference type="ARBA" id="ARBA00022842"/>
    </source>
</evidence>
<dbReference type="Gene3D" id="3.40.1260.20">
    <property type="entry name" value="Ribonuclease E, catalytic domain"/>
    <property type="match status" value="1"/>
</dbReference>
<accession>A0A1G9N0D5</accession>
<dbReference type="Pfam" id="PF10150">
    <property type="entry name" value="RNase_E_G"/>
    <property type="match status" value="1"/>
</dbReference>
<evidence type="ECO:0000313" key="17">
    <source>
        <dbReference type="EMBL" id="SDL79843.1"/>
    </source>
</evidence>
<dbReference type="InterPro" id="IPR003029">
    <property type="entry name" value="S1_domain"/>
</dbReference>
<dbReference type="GO" id="GO:0046872">
    <property type="term" value="F:metal ion binding"/>
    <property type="evidence" value="ECO:0007669"/>
    <property type="project" value="UniProtKB-KW"/>
</dbReference>
<comment type="similarity">
    <text evidence="3">Belongs to the RNase E/G family. RNase G subfamily.</text>
</comment>
<dbReference type="InterPro" id="IPR048583">
    <property type="entry name" value="RNase_E_G_thioredoxin-like"/>
</dbReference>
<evidence type="ECO:0000313" key="18">
    <source>
        <dbReference type="Proteomes" id="UP000214880"/>
    </source>
</evidence>
<keyword evidence="18" id="KW-1185">Reference proteome</keyword>
<dbReference type="NCBIfam" id="TIGR00757">
    <property type="entry name" value="RNaseEG"/>
    <property type="match status" value="1"/>
</dbReference>
<evidence type="ECO:0000256" key="11">
    <source>
        <dbReference type="ARBA" id="ARBA00022730"/>
    </source>
</evidence>
<keyword evidence="12" id="KW-0255">Endonuclease</keyword>
<dbReference type="GO" id="GO:0004540">
    <property type="term" value="F:RNA nuclease activity"/>
    <property type="evidence" value="ECO:0007669"/>
    <property type="project" value="InterPro"/>
</dbReference>
<dbReference type="PANTHER" id="PTHR30001:SF0">
    <property type="entry name" value="RIBONUCLEASE G"/>
    <property type="match status" value="1"/>
</dbReference>
<dbReference type="GO" id="GO:0004519">
    <property type="term" value="F:endonuclease activity"/>
    <property type="evidence" value="ECO:0007669"/>
    <property type="project" value="UniProtKB-KW"/>
</dbReference>
<evidence type="ECO:0000259" key="16">
    <source>
        <dbReference type="PROSITE" id="PS50126"/>
    </source>
</evidence>
<evidence type="ECO:0000256" key="7">
    <source>
        <dbReference type="ARBA" id="ARBA00022555"/>
    </source>
</evidence>
<dbReference type="CDD" id="cd04453">
    <property type="entry name" value="S1_RNase_E"/>
    <property type="match status" value="1"/>
</dbReference>
<dbReference type="RefSeq" id="WP_092068687.1">
    <property type="nucleotide sequence ID" value="NZ_FNHB01000001.1"/>
</dbReference>
<dbReference type="PROSITE" id="PS50126">
    <property type="entry name" value="S1"/>
    <property type="match status" value="1"/>
</dbReference>
<keyword evidence="6" id="KW-0698">rRNA processing</keyword>
<keyword evidence="13" id="KW-0378">Hydrolase</keyword>
<evidence type="ECO:0000256" key="4">
    <source>
        <dbReference type="ARBA" id="ARBA00017719"/>
    </source>
</evidence>
<evidence type="ECO:0000256" key="2">
    <source>
        <dbReference type="ARBA" id="ARBA00004496"/>
    </source>
</evidence>
<keyword evidence="9" id="KW-0540">Nuclease</keyword>
<dbReference type="AlphaFoldDB" id="A0A1G9N0D5"/>
<protein>
    <recommendedName>
        <fullName evidence="4">Ribonuclease G</fullName>
    </recommendedName>
</protein>
<evidence type="ECO:0000256" key="5">
    <source>
        <dbReference type="ARBA" id="ARBA00022490"/>
    </source>
</evidence>